<reference evidence="1" key="1">
    <citation type="submission" date="2018-02" db="EMBL/GenBank/DDBJ databases">
        <title>Rhizophora mucronata_Transcriptome.</title>
        <authorList>
            <person name="Meera S.P."/>
            <person name="Sreeshan A."/>
            <person name="Augustine A."/>
        </authorList>
    </citation>
    <scope>NUCLEOTIDE SEQUENCE</scope>
    <source>
        <tissue evidence="1">Leaf</tissue>
    </source>
</reference>
<accession>A0A2P2KX19</accession>
<evidence type="ECO:0000313" key="1">
    <source>
        <dbReference type="EMBL" id="MBX10276.1"/>
    </source>
</evidence>
<sequence length="39" mass="4776">MARNLHILRPHDSPPWMQTSRTIFVWLRKEWRTETTVAL</sequence>
<name>A0A2P2KX19_RHIMU</name>
<protein>
    <submittedName>
        <fullName evidence="1">Uncharacterized protein MANES_07G106500</fullName>
    </submittedName>
</protein>
<dbReference type="EMBL" id="GGEC01029792">
    <property type="protein sequence ID" value="MBX10276.1"/>
    <property type="molecule type" value="Transcribed_RNA"/>
</dbReference>
<organism evidence="1">
    <name type="scientific">Rhizophora mucronata</name>
    <name type="common">Asiatic mangrove</name>
    <dbReference type="NCBI Taxonomy" id="61149"/>
    <lineage>
        <taxon>Eukaryota</taxon>
        <taxon>Viridiplantae</taxon>
        <taxon>Streptophyta</taxon>
        <taxon>Embryophyta</taxon>
        <taxon>Tracheophyta</taxon>
        <taxon>Spermatophyta</taxon>
        <taxon>Magnoliopsida</taxon>
        <taxon>eudicotyledons</taxon>
        <taxon>Gunneridae</taxon>
        <taxon>Pentapetalae</taxon>
        <taxon>rosids</taxon>
        <taxon>fabids</taxon>
        <taxon>Malpighiales</taxon>
        <taxon>Rhizophoraceae</taxon>
        <taxon>Rhizophora</taxon>
    </lineage>
</organism>
<proteinExistence type="predicted"/>
<dbReference type="AlphaFoldDB" id="A0A2P2KX19"/>